<evidence type="ECO:0000256" key="1">
    <source>
        <dbReference type="ARBA" id="ARBA00005791"/>
    </source>
</evidence>
<dbReference type="Gene3D" id="3.40.30.10">
    <property type="entry name" value="Glutaredoxin"/>
    <property type="match status" value="1"/>
</dbReference>
<dbReference type="InterPro" id="IPR036249">
    <property type="entry name" value="Thioredoxin-like_sf"/>
</dbReference>
<dbReference type="PANTHER" id="PTHR13887:SF56">
    <property type="entry name" value="THIOREDOXIN-LIKE REDUCTASE RV2466C"/>
    <property type="match status" value="1"/>
</dbReference>
<feature type="domain" description="Thioredoxin" evidence="2">
    <location>
        <begin position="41"/>
        <end position="265"/>
    </location>
</feature>
<dbReference type="SUPFAM" id="SSF52833">
    <property type="entry name" value="Thioredoxin-like"/>
    <property type="match status" value="1"/>
</dbReference>
<name>A0A0F9TP52_9ZZZZ</name>
<protein>
    <recommendedName>
        <fullName evidence="2">Thioredoxin domain-containing protein</fullName>
    </recommendedName>
</protein>
<organism evidence="3">
    <name type="scientific">marine sediment metagenome</name>
    <dbReference type="NCBI Taxonomy" id="412755"/>
    <lineage>
        <taxon>unclassified sequences</taxon>
        <taxon>metagenomes</taxon>
        <taxon>ecological metagenomes</taxon>
    </lineage>
</organism>
<proteinExistence type="inferred from homology"/>
<dbReference type="PANTHER" id="PTHR13887">
    <property type="entry name" value="GLUTATHIONE S-TRANSFERASE KAPPA"/>
    <property type="match status" value="1"/>
</dbReference>
<comment type="caution">
    <text evidence="3">The sequence shown here is derived from an EMBL/GenBank/DDBJ whole genome shotgun (WGS) entry which is preliminary data.</text>
</comment>
<dbReference type="InterPro" id="IPR013766">
    <property type="entry name" value="Thioredoxin_domain"/>
</dbReference>
<accession>A0A0F9TP52</accession>
<dbReference type="PROSITE" id="PS51352">
    <property type="entry name" value="THIOREDOXIN_2"/>
    <property type="match status" value="1"/>
</dbReference>
<evidence type="ECO:0000313" key="3">
    <source>
        <dbReference type="EMBL" id="KKN50846.1"/>
    </source>
</evidence>
<comment type="similarity">
    <text evidence="1">Belongs to the thioredoxin family. DsbA subfamily.</text>
</comment>
<sequence>MSQSKSKGLYLVAAGLVVALVMAAIALAQQTQTNAKIDKLTHLAEQQSALIAQGAAQGDIQTQIVDQLEAYEKAKLLREYESVVTGYQNAQDKIESGDRIYGNPDAEFSVIEFSDFDCPYCKRYHDTPKKVVDGSGGDVNWVGKHFPVHASAQPLHKASECIGQIAGNKNFWAATQLIFDNDGSRGLKPADLADKMPVDREAFAKCMASSEMQAKVDADYKFGQEAGVSGTPATFVIHHKSGEVYTLKGAVPAGQLEIAIGQLRKKAVAQQATPSS</sequence>
<dbReference type="InterPro" id="IPR012336">
    <property type="entry name" value="Thioredoxin-like_fold"/>
</dbReference>
<evidence type="ECO:0000259" key="2">
    <source>
        <dbReference type="PROSITE" id="PS51352"/>
    </source>
</evidence>
<dbReference type="Pfam" id="PF13462">
    <property type="entry name" value="Thioredoxin_4"/>
    <property type="match status" value="1"/>
</dbReference>
<gene>
    <name evidence="3" type="ORF">LCGC14_0628820</name>
</gene>
<dbReference type="AlphaFoldDB" id="A0A0F9TP52"/>
<dbReference type="EMBL" id="LAZR01001093">
    <property type="protein sequence ID" value="KKN50846.1"/>
    <property type="molecule type" value="Genomic_DNA"/>
</dbReference>
<reference evidence="3" key="1">
    <citation type="journal article" date="2015" name="Nature">
        <title>Complex archaea that bridge the gap between prokaryotes and eukaryotes.</title>
        <authorList>
            <person name="Spang A."/>
            <person name="Saw J.H."/>
            <person name="Jorgensen S.L."/>
            <person name="Zaremba-Niedzwiedzka K."/>
            <person name="Martijn J."/>
            <person name="Lind A.E."/>
            <person name="van Eijk R."/>
            <person name="Schleper C."/>
            <person name="Guy L."/>
            <person name="Ettema T.J."/>
        </authorList>
    </citation>
    <scope>NUCLEOTIDE SEQUENCE</scope>
</reference>